<protein>
    <submittedName>
        <fullName evidence="2">Uncharacterized protein</fullName>
    </submittedName>
</protein>
<dbReference type="Proteomes" id="UP000319257">
    <property type="component" value="Unassembled WGS sequence"/>
</dbReference>
<feature type="chain" id="PRO_5021478177" evidence="1">
    <location>
        <begin position="21"/>
        <end position="106"/>
    </location>
</feature>
<evidence type="ECO:0000313" key="3">
    <source>
        <dbReference type="Proteomes" id="UP000319257"/>
    </source>
</evidence>
<dbReference type="InParanoid" id="A0A507ATP2"/>
<feature type="signal peptide" evidence="1">
    <location>
        <begin position="1"/>
        <end position="20"/>
    </location>
</feature>
<organism evidence="2 3">
    <name type="scientific">Thyridium curvatum</name>
    <dbReference type="NCBI Taxonomy" id="1093900"/>
    <lineage>
        <taxon>Eukaryota</taxon>
        <taxon>Fungi</taxon>
        <taxon>Dikarya</taxon>
        <taxon>Ascomycota</taxon>
        <taxon>Pezizomycotina</taxon>
        <taxon>Sordariomycetes</taxon>
        <taxon>Sordariomycetidae</taxon>
        <taxon>Thyridiales</taxon>
        <taxon>Thyridiaceae</taxon>
        <taxon>Thyridium</taxon>
    </lineage>
</organism>
<dbReference type="AlphaFoldDB" id="A0A507ATP2"/>
<dbReference type="RefSeq" id="XP_030991777.1">
    <property type="nucleotide sequence ID" value="XM_031135323.1"/>
</dbReference>
<reference evidence="2 3" key="1">
    <citation type="submission" date="2019-06" db="EMBL/GenBank/DDBJ databases">
        <title>Draft genome sequence of the filamentous fungus Phialemoniopsis curvata isolated from diesel fuel.</title>
        <authorList>
            <person name="Varaljay V.A."/>
            <person name="Lyon W.J."/>
            <person name="Crouch A.L."/>
            <person name="Drake C.E."/>
            <person name="Hollomon J.M."/>
            <person name="Nadeau L.J."/>
            <person name="Nunn H.S."/>
            <person name="Stevenson B.S."/>
            <person name="Bojanowski C.L."/>
            <person name="Crookes-Goodson W.J."/>
        </authorList>
    </citation>
    <scope>NUCLEOTIDE SEQUENCE [LARGE SCALE GENOMIC DNA]</scope>
    <source>
        <strain evidence="2 3">D216</strain>
    </source>
</reference>
<comment type="caution">
    <text evidence="2">The sequence shown here is derived from an EMBL/GenBank/DDBJ whole genome shotgun (WGS) entry which is preliminary data.</text>
</comment>
<dbReference type="EMBL" id="SKBQ01000005">
    <property type="protein sequence ID" value="TPX10066.1"/>
    <property type="molecule type" value="Genomic_DNA"/>
</dbReference>
<accession>A0A507ATP2</accession>
<keyword evidence="1" id="KW-0732">Signal</keyword>
<evidence type="ECO:0000256" key="1">
    <source>
        <dbReference type="SAM" id="SignalP"/>
    </source>
</evidence>
<proteinExistence type="predicted"/>
<gene>
    <name evidence="2" type="ORF">E0L32_001263</name>
</gene>
<sequence>MRSTIASVLTAFALAGVSQAADCYNTPSNWFYGSVYDDAWSVRNAVCNGNGDKWAGHVHGTSNTPGGSSCWDAMENIINQCIYGENKPGGQWTANGQNYYISMTAS</sequence>
<keyword evidence="3" id="KW-1185">Reference proteome</keyword>
<evidence type="ECO:0000313" key="2">
    <source>
        <dbReference type="EMBL" id="TPX10066.1"/>
    </source>
</evidence>
<dbReference type="GeneID" id="41968710"/>
<name>A0A507ATP2_9PEZI</name>
<dbReference type="OrthoDB" id="4216327at2759"/>